<organism evidence="2 3">
    <name type="scientific">Nelumbo nucifera</name>
    <name type="common">Sacred lotus</name>
    <dbReference type="NCBI Taxonomy" id="4432"/>
    <lineage>
        <taxon>Eukaryota</taxon>
        <taxon>Viridiplantae</taxon>
        <taxon>Streptophyta</taxon>
        <taxon>Embryophyta</taxon>
        <taxon>Tracheophyta</taxon>
        <taxon>Spermatophyta</taxon>
        <taxon>Magnoliopsida</taxon>
        <taxon>Proteales</taxon>
        <taxon>Nelumbonaceae</taxon>
        <taxon>Nelumbo</taxon>
    </lineage>
</organism>
<proteinExistence type="predicted"/>
<feature type="compositionally biased region" description="Pro residues" evidence="1">
    <location>
        <begin position="66"/>
        <end position="75"/>
    </location>
</feature>
<dbReference type="Proteomes" id="UP000607653">
    <property type="component" value="Unassembled WGS sequence"/>
</dbReference>
<keyword evidence="3" id="KW-1185">Reference proteome</keyword>
<sequence>MEHGHSYFGRGNLDVFSGRDPCVAFPLCQLNLTSRPTGAPCSTTAFHTAIRAASTSSTTTTIFPSSSPPPTPTPPLRFNSPPSSSKADFSAVVANWLFSSFLSIAEESIGVKGTRCKRQSATKATDWGSLGLMDQRRGWRGLAGWMKGSGGGDGVYWWPLKAETTLRERSRELTRSGTRVWREAMRCCWARCWVSMLTSSC</sequence>
<evidence type="ECO:0000313" key="2">
    <source>
        <dbReference type="EMBL" id="DAD30172.1"/>
    </source>
</evidence>
<dbReference type="EMBL" id="DUZY01000002">
    <property type="protein sequence ID" value="DAD30172.1"/>
    <property type="molecule type" value="Genomic_DNA"/>
</dbReference>
<accession>A0A822YCW5</accession>
<gene>
    <name evidence="2" type="ORF">HUJ06_031640</name>
</gene>
<evidence type="ECO:0000313" key="3">
    <source>
        <dbReference type="Proteomes" id="UP000607653"/>
    </source>
</evidence>
<dbReference type="AlphaFoldDB" id="A0A822YCW5"/>
<protein>
    <submittedName>
        <fullName evidence="2">Uncharacterized protein</fullName>
    </submittedName>
</protein>
<reference evidence="2 3" key="1">
    <citation type="journal article" date="2020" name="Mol. Biol. Evol.">
        <title>Distinct Expression and Methylation Patterns for Genes with Different Fates following a Single Whole-Genome Duplication in Flowering Plants.</title>
        <authorList>
            <person name="Shi T."/>
            <person name="Rahmani R.S."/>
            <person name="Gugger P.F."/>
            <person name="Wang M."/>
            <person name="Li H."/>
            <person name="Zhang Y."/>
            <person name="Li Z."/>
            <person name="Wang Q."/>
            <person name="Van de Peer Y."/>
            <person name="Marchal K."/>
            <person name="Chen J."/>
        </authorList>
    </citation>
    <scope>NUCLEOTIDE SEQUENCE [LARGE SCALE GENOMIC DNA]</scope>
    <source>
        <tissue evidence="2">Leaf</tissue>
    </source>
</reference>
<comment type="caution">
    <text evidence="2">The sequence shown here is derived from an EMBL/GenBank/DDBJ whole genome shotgun (WGS) entry which is preliminary data.</text>
</comment>
<feature type="region of interest" description="Disordered" evidence="1">
    <location>
        <begin position="57"/>
        <end position="82"/>
    </location>
</feature>
<name>A0A822YCW5_NELNU</name>
<evidence type="ECO:0000256" key="1">
    <source>
        <dbReference type="SAM" id="MobiDB-lite"/>
    </source>
</evidence>